<dbReference type="GO" id="GO:0051782">
    <property type="term" value="P:negative regulation of cell division"/>
    <property type="evidence" value="ECO:0007669"/>
    <property type="project" value="TreeGrafter"/>
</dbReference>
<keyword evidence="2 3" id="KW-0067">ATP-binding</keyword>
<dbReference type="InterPro" id="IPR033875">
    <property type="entry name" value="FlhG"/>
</dbReference>
<proteinExistence type="predicted"/>
<dbReference type="PANTHER" id="PTHR43384:SF4">
    <property type="entry name" value="CELLULOSE BIOSYNTHESIS PROTEIN BCSQ-RELATED"/>
    <property type="match status" value="1"/>
</dbReference>
<evidence type="ECO:0000256" key="1">
    <source>
        <dbReference type="ARBA" id="ARBA00022741"/>
    </source>
</evidence>
<dbReference type="Pfam" id="PF01656">
    <property type="entry name" value="CbiA"/>
    <property type="match status" value="1"/>
</dbReference>
<dbReference type="EMBL" id="JACNJZ010000030">
    <property type="protein sequence ID" value="MBC8316396.1"/>
    <property type="molecule type" value="Genomic_DNA"/>
</dbReference>
<name>A0A8J6N7Z7_9BACT</name>
<evidence type="ECO:0000256" key="2">
    <source>
        <dbReference type="ARBA" id="ARBA00022840"/>
    </source>
</evidence>
<evidence type="ECO:0000313" key="5">
    <source>
        <dbReference type="EMBL" id="MBC8316396.1"/>
    </source>
</evidence>
<evidence type="ECO:0000259" key="4">
    <source>
        <dbReference type="Pfam" id="PF01656"/>
    </source>
</evidence>
<dbReference type="GO" id="GO:0009898">
    <property type="term" value="C:cytoplasmic side of plasma membrane"/>
    <property type="evidence" value="ECO:0007669"/>
    <property type="project" value="TreeGrafter"/>
</dbReference>
<evidence type="ECO:0000313" key="6">
    <source>
        <dbReference type="Proteomes" id="UP000614424"/>
    </source>
</evidence>
<reference evidence="5 6" key="1">
    <citation type="submission" date="2020-08" db="EMBL/GenBank/DDBJ databases">
        <title>Bridging the membrane lipid divide: bacteria of the FCB group superphylum have the potential to synthesize archaeal ether lipids.</title>
        <authorList>
            <person name="Villanueva L."/>
            <person name="Von Meijenfeldt F.A.B."/>
            <person name="Westbye A.B."/>
            <person name="Yadav S."/>
            <person name="Hopmans E.C."/>
            <person name="Dutilh B.E."/>
            <person name="Sinninghe Damste J.S."/>
        </authorList>
    </citation>
    <scope>NUCLEOTIDE SEQUENCE [LARGE SCALE GENOMIC DNA]</scope>
    <source>
        <strain evidence="5">NIOZ-UU47</strain>
    </source>
</reference>
<dbReference type="GO" id="GO:0005524">
    <property type="term" value="F:ATP binding"/>
    <property type="evidence" value="ECO:0007669"/>
    <property type="project" value="UniProtKB-KW"/>
</dbReference>
<dbReference type="InterPro" id="IPR025501">
    <property type="entry name" value="MinD_FleN"/>
</dbReference>
<feature type="binding site" evidence="3">
    <location>
        <begin position="16"/>
        <end position="23"/>
    </location>
    <ligand>
        <name>ATP</name>
        <dbReference type="ChEBI" id="CHEBI:30616"/>
    </ligand>
</feature>
<gene>
    <name evidence="5" type="ORF">H8E41_00720</name>
</gene>
<dbReference type="SUPFAM" id="SSF52540">
    <property type="entry name" value="P-loop containing nucleoside triphosphate hydrolases"/>
    <property type="match status" value="1"/>
</dbReference>
<organism evidence="5 6">
    <name type="scientific">Candidatus Desulfobia pelagia</name>
    <dbReference type="NCBI Taxonomy" id="2841692"/>
    <lineage>
        <taxon>Bacteria</taxon>
        <taxon>Pseudomonadati</taxon>
        <taxon>Thermodesulfobacteriota</taxon>
        <taxon>Desulfobulbia</taxon>
        <taxon>Desulfobulbales</taxon>
        <taxon>Desulfobulbaceae</taxon>
        <taxon>Candidatus Desulfobia</taxon>
    </lineage>
</organism>
<protein>
    <submittedName>
        <fullName evidence="5">MinD/ParA family protein</fullName>
    </submittedName>
</protein>
<accession>A0A8J6N7Z7</accession>
<dbReference type="PANTHER" id="PTHR43384">
    <property type="entry name" value="SEPTUM SITE-DETERMINING PROTEIN MIND HOMOLOG, CHLOROPLASTIC-RELATED"/>
    <property type="match status" value="1"/>
</dbReference>
<dbReference type="InterPro" id="IPR027417">
    <property type="entry name" value="P-loop_NTPase"/>
</dbReference>
<dbReference type="InterPro" id="IPR002586">
    <property type="entry name" value="CobQ/CobB/MinD/ParA_Nub-bd_dom"/>
</dbReference>
<comment type="caution">
    <text evidence="5">The sequence shown here is derived from an EMBL/GenBank/DDBJ whole genome shotgun (WGS) entry which is preliminary data.</text>
</comment>
<dbReference type="AlphaFoldDB" id="A0A8J6N7Z7"/>
<evidence type="ECO:0000256" key="3">
    <source>
        <dbReference type="PIRSR" id="PIRSR003092-1"/>
    </source>
</evidence>
<dbReference type="GO" id="GO:0016887">
    <property type="term" value="F:ATP hydrolysis activity"/>
    <property type="evidence" value="ECO:0007669"/>
    <property type="project" value="TreeGrafter"/>
</dbReference>
<dbReference type="InterPro" id="IPR050625">
    <property type="entry name" value="ParA/MinD_ATPase"/>
</dbReference>
<dbReference type="Gene3D" id="3.40.50.300">
    <property type="entry name" value="P-loop containing nucleotide triphosphate hydrolases"/>
    <property type="match status" value="1"/>
</dbReference>
<dbReference type="Proteomes" id="UP000614424">
    <property type="component" value="Unassembled WGS sequence"/>
</dbReference>
<dbReference type="PIRSF" id="PIRSF003092">
    <property type="entry name" value="MinD"/>
    <property type="match status" value="1"/>
</dbReference>
<sequence>MTARGGPCIVTISSGKGGVGKTTVAVNLSLCLSLAGKRVLLIDGDLGLANVDVVLGLNVRHTIRETVQEGRDLKDTLMRIAPGFSVLPASSGVPEMTRLSSQDQELLLSSLEGVAEDFDYVLVDTAAGIGESVLWFNNWVNKHCIIFSPDPTSMTDAYALIKVLTTRYDKKNFYLIVNQVESVKEGKEIFLNMESVLTRFLGITPKFLGSIPRDNAVIRGVRSQQPFLQKEPDSRAARALKQLSRGFVEELTAV</sequence>
<dbReference type="GO" id="GO:0005829">
    <property type="term" value="C:cytosol"/>
    <property type="evidence" value="ECO:0007669"/>
    <property type="project" value="TreeGrafter"/>
</dbReference>
<feature type="domain" description="CobQ/CobB/MinD/ParA nucleotide binding" evidence="4">
    <location>
        <begin position="10"/>
        <end position="226"/>
    </location>
</feature>
<keyword evidence="1 3" id="KW-0547">Nucleotide-binding</keyword>
<dbReference type="CDD" id="cd02038">
    <property type="entry name" value="FlhG-like"/>
    <property type="match status" value="1"/>
</dbReference>